<dbReference type="Proteomes" id="UP000716291">
    <property type="component" value="Unassembled WGS sequence"/>
</dbReference>
<reference evidence="1" key="1">
    <citation type="journal article" date="2020" name="Microb. Genom.">
        <title>Genetic diversity of clinical and environmental Mucorales isolates obtained from an investigation of mucormycosis cases among solid organ transplant recipients.</title>
        <authorList>
            <person name="Nguyen M.H."/>
            <person name="Kaul D."/>
            <person name="Muto C."/>
            <person name="Cheng S.J."/>
            <person name="Richter R.A."/>
            <person name="Bruno V.M."/>
            <person name="Liu G."/>
            <person name="Beyhan S."/>
            <person name="Sundermann A.J."/>
            <person name="Mounaud S."/>
            <person name="Pasculle A.W."/>
            <person name="Nierman W.C."/>
            <person name="Driscoll E."/>
            <person name="Cumbie R."/>
            <person name="Clancy C.J."/>
            <person name="Dupont C.L."/>
        </authorList>
    </citation>
    <scope>NUCLEOTIDE SEQUENCE</scope>
    <source>
        <strain evidence="1">GL11</strain>
    </source>
</reference>
<evidence type="ECO:0000313" key="2">
    <source>
        <dbReference type="Proteomes" id="UP000716291"/>
    </source>
</evidence>
<evidence type="ECO:0000313" key="1">
    <source>
        <dbReference type="EMBL" id="KAG1284445.1"/>
    </source>
</evidence>
<keyword evidence="2" id="KW-1185">Reference proteome</keyword>
<accession>A0A9P7BJQ5</accession>
<dbReference type="AlphaFoldDB" id="A0A9P7BJQ5"/>
<proteinExistence type="predicted"/>
<protein>
    <submittedName>
        <fullName evidence="1">Uncharacterized protein</fullName>
    </submittedName>
</protein>
<gene>
    <name evidence="1" type="ORF">G6F64_014297</name>
</gene>
<name>A0A9P7BJQ5_RHIOR</name>
<dbReference type="EMBL" id="JAANQT010007909">
    <property type="protein sequence ID" value="KAG1284445.1"/>
    <property type="molecule type" value="Genomic_DNA"/>
</dbReference>
<organism evidence="1 2">
    <name type="scientific">Rhizopus oryzae</name>
    <name type="common">Mucormycosis agent</name>
    <name type="synonym">Rhizopus arrhizus var. delemar</name>
    <dbReference type="NCBI Taxonomy" id="64495"/>
    <lineage>
        <taxon>Eukaryota</taxon>
        <taxon>Fungi</taxon>
        <taxon>Fungi incertae sedis</taxon>
        <taxon>Mucoromycota</taxon>
        <taxon>Mucoromycotina</taxon>
        <taxon>Mucoromycetes</taxon>
        <taxon>Mucorales</taxon>
        <taxon>Mucorineae</taxon>
        <taxon>Rhizopodaceae</taxon>
        <taxon>Rhizopus</taxon>
    </lineage>
</organism>
<sequence length="139" mass="14684">MGRQQGQAQRLRRMLAHQVVHALDVAQRFAHLGAAEVEHAVVQPEAGEDLATMGALALRDLVLVVRELQVDPAGMDVDGLAQVRGGHRRALDVPARAATAPWRFPAGQVVAGRLPKPEVAGVALPSKLATANSTWPSAA</sequence>
<comment type="caution">
    <text evidence="1">The sequence shown here is derived from an EMBL/GenBank/DDBJ whole genome shotgun (WGS) entry which is preliminary data.</text>
</comment>